<dbReference type="SUPFAM" id="SSF53955">
    <property type="entry name" value="Lysozyme-like"/>
    <property type="match status" value="1"/>
</dbReference>
<evidence type="ECO:0000256" key="2">
    <source>
        <dbReference type="ARBA" id="ARBA00022729"/>
    </source>
</evidence>
<dbReference type="GO" id="GO:0042597">
    <property type="term" value="C:periplasmic space"/>
    <property type="evidence" value="ECO:0007669"/>
    <property type="project" value="InterPro"/>
</dbReference>
<evidence type="ECO:0000313" key="6">
    <source>
        <dbReference type="Proteomes" id="UP000062788"/>
    </source>
</evidence>
<feature type="domain" description="Transglycosylase SLT" evidence="4">
    <location>
        <begin position="491"/>
        <end position="597"/>
    </location>
</feature>
<dbReference type="RefSeq" id="WP_059517374.1">
    <property type="nucleotide sequence ID" value="NZ_LOWA01000032.1"/>
</dbReference>
<feature type="signal peptide" evidence="3">
    <location>
        <begin position="1"/>
        <end position="32"/>
    </location>
</feature>
<reference evidence="5 6" key="1">
    <citation type="submission" date="2015-11" db="EMBL/GenBank/DDBJ databases">
        <title>Expanding the genomic diversity of Burkholderia species for the development of highly accurate diagnostics.</title>
        <authorList>
            <person name="Sahl J."/>
            <person name="Keim P."/>
            <person name="Wagner D."/>
        </authorList>
    </citation>
    <scope>NUCLEOTIDE SEQUENCE [LARGE SCALE GENOMIC DNA]</scope>
    <source>
        <strain evidence="5 6">TSV85</strain>
    </source>
</reference>
<dbReference type="InterPro" id="IPR008939">
    <property type="entry name" value="Lytic_TGlycosylase_superhlx_U"/>
</dbReference>
<accession>A0A103E1Q3</accession>
<name>A0A103E1Q3_9BURK</name>
<dbReference type="Pfam" id="PF01464">
    <property type="entry name" value="SLT"/>
    <property type="match status" value="1"/>
</dbReference>
<dbReference type="AlphaFoldDB" id="A0A103E1Q3"/>
<dbReference type="EMBL" id="LOWA01000032">
    <property type="protein sequence ID" value="KVE26774.1"/>
    <property type="molecule type" value="Genomic_DNA"/>
</dbReference>
<evidence type="ECO:0000313" key="5">
    <source>
        <dbReference type="EMBL" id="KVE26774.1"/>
    </source>
</evidence>
<dbReference type="CDD" id="cd13401">
    <property type="entry name" value="Slt70-like"/>
    <property type="match status" value="1"/>
</dbReference>
<evidence type="ECO:0000256" key="1">
    <source>
        <dbReference type="ARBA" id="ARBA00007734"/>
    </source>
</evidence>
<dbReference type="Proteomes" id="UP000062788">
    <property type="component" value="Unassembled WGS sequence"/>
</dbReference>
<dbReference type="GO" id="GO:0004553">
    <property type="term" value="F:hydrolase activity, hydrolyzing O-glycosyl compounds"/>
    <property type="evidence" value="ECO:0007669"/>
    <property type="project" value="InterPro"/>
</dbReference>
<gene>
    <name evidence="5" type="ORF">WS67_14355</name>
</gene>
<proteinExistence type="inferred from homology"/>
<organism evidence="5 6">
    <name type="scientific">Burkholderia singularis</name>
    <dbReference type="NCBI Taxonomy" id="1503053"/>
    <lineage>
        <taxon>Bacteria</taxon>
        <taxon>Pseudomonadati</taxon>
        <taxon>Pseudomonadota</taxon>
        <taxon>Betaproteobacteria</taxon>
        <taxon>Burkholderiales</taxon>
        <taxon>Burkholderiaceae</taxon>
        <taxon>Burkholderia</taxon>
        <taxon>pseudomallei group</taxon>
    </lineage>
</organism>
<dbReference type="PANTHER" id="PTHR37423">
    <property type="entry name" value="SOLUBLE LYTIC MUREIN TRANSGLYCOSYLASE-RELATED"/>
    <property type="match status" value="1"/>
</dbReference>
<dbReference type="InterPro" id="IPR023346">
    <property type="entry name" value="Lysozyme-like_dom_sf"/>
</dbReference>
<dbReference type="InterPro" id="IPR008258">
    <property type="entry name" value="Transglycosylase_SLT_dom_1"/>
</dbReference>
<sequence length="651" mass="72449">MSTSFHRVYRAAATLLAAAVLAVGTATCVAQTADDPSSYDDQIFVQLREAARKNDAGRAAQLAALIPNYPAPSYLEYFQIKPQLFDSAGRARIDAPDAPVLSFLSRYDGQAIADRMRNDYLLVLGARHDWRNFDEQYKRFVLDDDTQVKCYALESRAARGENVADMARDLLVDPKVYGDACVDLIGALAANKQFSSDDVWAQVRFAYEQNYTTTGGKIADMLGERPVGFEQATSAPPLFLARGIGADATSRQLALIAITRMARNDPDVAAGQLTSLAPSLSVAEQAAGWGEIGFQAALKRMPQAVVWYRQSMNARLSNAAYEWRTRAALLAGDWPMVRWSIEQMPASLRDDTTWIYWRARALKASGDTLKANQEFERIAGQFNFYGQLAGEELGQKTVIPPRTRVSDAEIDAMRKVPGFALAQRFYALNLRLEGNREWNWPLRGMTDRQLLAAAEYGKRIDLLDRTVNTADRTTSEHDFTLRYPSPYRDIVERYAQQNGLDVEWAYGLIRQESRFITNARSSAGAGGLMQLMPATAQLVARKLGLGPLSRGQMHDIDTNVQLGTWYLSDIYQKFDNSAVLATAGYNAGPGRPSQWRQALARPVEGAIFAETIPFNETRDYVKNVLSNETFYAALFEKKPQSLKARLGFIAP</sequence>
<comment type="similarity">
    <text evidence="1">Belongs to the transglycosylase Slt family.</text>
</comment>
<keyword evidence="2 3" id="KW-0732">Signal</keyword>
<evidence type="ECO:0000256" key="3">
    <source>
        <dbReference type="SAM" id="SignalP"/>
    </source>
</evidence>
<evidence type="ECO:0000259" key="4">
    <source>
        <dbReference type="Pfam" id="PF01464"/>
    </source>
</evidence>
<dbReference type="Gene3D" id="1.10.530.10">
    <property type="match status" value="1"/>
</dbReference>
<comment type="caution">
    <text evidence="5">The sequence shown here is derived from an EMBL/GenBank/DDBJ whole genome shotgun (WGS) entry which is preliminary data.</text>
</comment>
<dbReference type="OrthoDB" id="92254at2"/>
<dbReference type="PANTHER" id="PTHR37423:SF5">
    <property type="entry name" value="SOLUBLE LYTIC MUREIN TRANSGLYCOSYLASE"/>
    <property type="match status" value="1"/>
</dbReference>
<dbReference type="SUPFAM" id="SSF48435">
    <property type="entry name" value="Bacterial muramidases"/>
    <property type="match status" value="1"/>
</dbReference>
<feature type="chain" id="PRO_5007114351" evidence="3">
    <location>
        <begin position="33"/>
        <end position="651"/>
    </location>
</feature>
<protein>
    <submittedName>
        <fullName evidence="5">Lytic transglycosylase</fullName>
    </submittedName>
</protein>
<dbReference type="Gene3D" id="1.25.20.10">
    <property type="entry name" value="Bacterial muramidases"/>
    <property type="match status" value="1"/>
</dbReference>
<keyword evidence="6" id="KW-1185">Reference proteome</keyword>